<feature type="transmembrane region" description="Helical" evidence="1">
    <location>
        <begin position="65"/>
        <end position="89"/>
    </location>
</feature>
<dbReference type="STRING" id="1802424.A2480_03625"/>
<comment type="caution">
    <text evidence="2">The sequence shown here is derived from an EMBL/GenBank/DDBJ whole genome shotgun (WGS) entry which is preliminary data.</text>
</comment>
<dbReference type="EMBL" id="MGFG01000034">
    <property type="protein sequence ID" value="OGM00128.1"/>
    <property type="molecule type" value="Genomic_DNA"/>
</dbReference>
<keyword evidence="1" id="KW-0812">Transmembrane</keyword>
<name>A0A1F7WD51_9BACT</name>
<keyword evidence="1" id="KW-0472">Membrane</keyword>
<feature type="transmembrane region" description="Helical" evidence="1">
    <location>
        <begin position="332"/>
        <end position="356"/>
    </location>
</feature>
<accession>A0A1F7WD51</accession>
<evidence type="ECO:0000313" key="3">
    <source>
        <dbReference type="Proteomes" id="UP000176988"/>
    </source>
</evidence>
<feature type="transmembrane region" description="Helical" evidence="1">
    <location>
        <begin position="109"/>
        <end position="129"/>
    </location>
</feature>
<organism evidence="2 3">
    <name type="scientific">Candidatus Uhrbacteria bacterium RIFOXYC2_FULL_47_19</name>
    <dbReference type="NCBI Taxonomy" id="1802424"/>
    <lineage>
        <taxon>Bacteria</taxon>
        <taxon>Candidatus Uhriibacteriota</taxon>
    </lineage>
</organism>
<feature type="transmembrane region" description="Helical" evidence="1">
    <location>
        <begin position="277"/>
        <end position="294"/>
    </location>
</feature>
<dbReference type="Proteomes" id="UP000176988">
    <property type="component" value="Unassembled WGS sequence"/>
</dbReference>
<sequence length="937" mass="100473">MEEINQESSEITATLPPNLLGRGGFFGRNAWLGVVIIAVVGVLLLPGGVDATTFQGQVIQMVGQLFSVLVSLVGQLLLLLVGMLITVAGYNGFVDSTAVATGWVITRDIANMFFIVALLLIAFGTILGFSSYHYSGTLPRLVIMAVVINFSRTICGLIIDFSQVIMLTFVNGFREAAAGNFINAFGLGPLLRVEPSSDPDAQEDLLWGVTLSLMLAFLLVTIATGVIVIMISVLVVRIVYLWLLVVMSPLAFMASAAPISMVKGFYTQWWEKFNKQVAVGPLLAFFLWLALISVNDAGGQVFSGASGRGESLGGAVATSFTDNHVAETLQSFIIAIGMLLGGVSMAQSMSGGAVGFGQKVLRGAGKFALGATKRISSGAYRVSGADRAVDRAKERGFTALGVLSGSSYFRNKAALQRKNIAQKSAADAEATGYMTPAELKREMSKPALTNKARAQKKAAYLTYLKRAGDPTDSEVSKIEDPREFHKMRKEAERLGAATHDPSMKKAFDDYSNKHIGVMVDPDASGEERKKQISRFNGKCKNMSAVGLREAGDDELTPQALMQIRAGLLNDEFDGMGETKANAVLEGLGIKDDNRKKFLEADMLTTGGKKERLDLIKEHQEKIKKEDKSFEYLSDKEKSARFVTSKNVNGKDLRSADVAEIKAAGLGKIAAMDPSLFKDGELAHGVGQAYSAEEIKRLPKEIGDEVRKALLNVGQEDEDKYLAAGGNIEAVIPGLDSSTGNVRDEAGRERLEKWMSQGKREDKIKLLPPELLLRNGGVNDVAIAAAQLMDSGELNVMAKHGDRAQAAAMVSALKGIAAVKDPEQNRSAGKSLRLKDAQKNAKAILEEVKRGDTLSASLSDLKFVNRAGKAIAKNIENVSEGIAEVAKTDLGNVAAEIGESAAEAKRSVVRSARGAGISAARQARSLRGRLGAARRRLF</sequence>
<feature type="transmembrane region" description="Helical" evidence="1">
    <location>
        <begin position="141"/>
        <end position="170"/>
    </location>
</feature>
<feature type="transmembrane region" description="Helical" evidence="1">
    <location>
        <begin position="30"/>
        <end position="53"/>
    </location>
</feature>
<evidence type="ECO:0000313" key="2">
    <source>
        <dbReference type="EMBL" id="OGM00128.1"/>
    </source>
</evidence>
<feature type="transmembrane region" description="Helical" evidence="1">
    <location>
        <begin position="205"/>
        <end position="233"/>
    </location>
</feature>
<reference evidence="2 3" key="1">
    <citation type="journal article" date="2016" name="Nat. Commun.">
        <title>Thousands of microbial genomes shed light on interconnected biogeochemical processes in an aquifer system.</title>
        <authorList>
            <person name="Anantharaman K."/>
            <person name="Brown C.T."/>
            <person name="Hug L.A."/>
            <person name="Sharon I."/>
            <person name="Castelle C.J."/>
            <person name="Probst A.J."/>
            <person name="Thomas B.C."/>
            <person name="Singh A."/>
            <person name="Wilkins M.J."/>
            <person name="Karaoz U."/>
            <person name="Brodie E.L."/>
            <person name="Williams K.H."/>
            <person name="Hubbard S.S."/>
            <person name="Banfield J.F."/>
        </authorList>
    </citation>
    <scope>NUCLEOTIDE SEQUENCE [LARGE SCALE GENOMIC DNA]</scope>
</reference>
<feature type="transmembrane region" description="Helical" evidence="1">
    <location>
        <begin position="239"/>
        <end position="265"/>
    </location>
</feature>
<evidence type="ECO:0000256" key="1">
    <source>
        <dbReference type="SAM" id="Phobius"/>
    </source>
</evidence>
<protein>
    <submittedName>
        <fullName evidence="2">Uncharacterized protein</fullName>
    </submittedName>
</protein>
<keyword evidence="1" id="KW-1133">Transmembrane helix</keyword>
<gene>
    <name evidence="2" type="ORF">A2480_03625</name>
</gene>
<dbReference type="AlphaFoldDB" id="A0A1F7WD51"/>
<proteinExistence type="predicted"/>